<dbReference type="PANTHER" id="PTHR35892:SF2">
    <property type="entry name" value="OUTER MEMBRANE PROTEIN PAGN"/>
    <property type="match status" value="1"/>
</dbReference>
<feature type="chain" id="PRO_5047534221" description="Attachment invasion locus protein" evidence="6">
    <location>
        <begin position="20"/>
        <end position="153"/>
    </location>
</feature>
<accession>A0ABU4S8W2</accession>
<dbReference type="Proteomes" id="UP001271890">
    <property type="component" value="Unassembled WGS sequence"/>
</dbReference>
<evidence type="ECO:0000256" key="1">
    <source>
        <dbReference type="ARBA" id="ARBA00004141"/>
    </source>
</evidence>
<reference evidence="8" key="1">
    <citation type="journal article" date="2024" name="Toxins">
        <title>Genome Sequence Analysis of Native Xenorhabdus Strains Isolated from Entomopathogenic Nematodes in Argentina.</title>
        <authorList>
            <person name="Palma L."/>
            <person name="Frizzo L."/>
            <person name="Kaiser S."/>
            <person name="Berry C."/>
            <person name="Caballero P."/>
            <person name="Bode H.B."/>
            <person name="Del Valle E.E."/>
        </authorList>
    </citation>
    <scope>NUCLEOTIDE SEQUENCE [LARGE SCALE GENOMIC DNA]</scope>
    <source>
        <strain evidence="8">12</strain>
    </source>
</reference>
<dbReference type="InterPro" id="IPR051723">
    <property type="entry name" value="Bact_OM_Invasion-Related"/>
</dbReference>
<evidence type="ECO:0000313" key="8">
    <source>
        <dbReference type="Proteomes" id="UP001271890"/>
    </source>
</evidence>
<evidence type="ECO:0008006" key="9">
    <source>
        <dbReference type="Google" id="ProtNLM"/>
    </source>
</evidence>
<evidence type="ECO:0000256" key="3">
    <source>
        <dbReference type="ARBA" id="ARBA00022692"/>
    </source>
</evidence>
<dbReference type="EMBL" id="VCDN01000026">
    <property type="protein sequence ID" value="MDX7987238.1"/>
    <property type="molecule type" value="Genomic_DNA"/>
</dbReference>
<dbReference type="PANTHER" id="PTHR35892">
    <property type="entry name" value="OUTER MEMBRANE PROTEIN PAGN-RELATED"/>
    <property type="match status" value="1"/>
</dbReference>
<evidence type="ECO:0000256" key="5">
    <source>
        <dbReference type="ARBA" id="ARBA00023136"/>
    </source>
</evidence>
<organism evidence="7 8">
    <name type="scientific">Xenorhabdus santafensis</name>
    <dbReference type="NCBI Taxonomy" id="2582833"/>
    <lineage>
        <taxon>Bacteria</taxon>
        <taxon>Pseudomonadati</taxon>
        <taxon>Pseudomonadota</taxon>
        <taxon>Gammaproteobacteria</taxon>
        <taxon>Enterobacterales</taxon>
        <taxon>Morganellaceae</taxon>
        <taxon>Xenorhabdus</taxon>
    </lineage>
</organism>
<evidence type="ECO:0000256" key="4">
    <source>
        <dbReference type="ARBA" id="ARBA00022729"/>
    </source>
</evidence>
<dbReference type="SUPFAM" id="SSF56925">
    <property type="entry name" value="OMPA-like"/>
    <property type="match status" value="1"/>
</dbReference>
<comment type="subcellular location">
    <subcellularLocation>
        <location evidence="1">Membrane</location>
        <topology evidence="1">Multi-pass membrane protein</topology>
    </subcellularLocation>
</comment>
<dbReference type="RefSeq" id="WP_319929673.1">
    <property type="nucleotide sequence ID" value="NZ_VCDN01000026.1"/>
</dbReference>
<sequence length="153" mass="17604">MNKLLIVIFFSCIALPARAFYSEEQAASMGKSNVTQRAEKQRNNVSYSYKIRPEWSVLKTSLIAPSYRVNHYFSLYGILSVTQLNRGNENEKRACFGTYICSDKNMFLAWGTGALINPWENFIFHISYEETQIKPENESLNIGGLSFGIEYRF</sequence>
<dbReference type="InterPro" id="IPR011250">
    <property type="entry name" value="OMP/PagP_B-barrel"/>
</dbReference>
<evidence type="ECO:0000313" key="7">
    <source>
        <dbReference type="EMBL" id="MDX7987238.1"/>
    </source>
</evidence>
<evidence type="ECO:0000256" key="2">
    <source>
        <dbReference type="ARBA" id="ARBA00022452"/>
    </source>
</evidence>
<keyword evidence="2" id="KW-1134">Transmembrane beta strand</keyword>
<keyword evidence="3" id="KW-0812">Transmembrane</keyword>
<feature type="signal peptide" evidence="6">
    <location>
        <begin position="1"/>
        <end position="19"/>
    </location>
</feature>
<keyword evidence="4 6" id="KW-0732">Signal</keyword>
<dbReference type="InterPro" id="IPR000758">
    <property type="entry name" value="Enterovir_OMP"/>
</dbReference>
<keyword evidence="5" id="KW-0472">Membrane</keyword>
<comment type="caution">
    <text evidence="7">The sequence shown here is derived from an EMBL/GenBank/DDBJ whole genome shotgun (WGS) entry which is preliminary data.</text>
</comment>
<keyword evidence="8" id="KW-1185">Reference proteome</keyword>
<proteinExistence type="predicted"/>
<dbReference type="PRINTS" id="PR00316">
    <property type="entry name" value="ENTEROVIROMP"/>
</dbReference>
<name>A0ABU4S8W2_9GAMM</name>
<dbReference type="Gene3D" id="2.40.160.20">
    <property type="match status" value="1"/>
</dbReference>
<gene>
    <name evidence="7" type="ORF">FE392_07820</name>
</gene>
<protein>
    <recommendedName>
        <fullName evidence="9">Attachment invasion locus protein</fullName>
    </recommendedName>
</protein>
<evidence type="ECO:0000256" key="6">
    <source>
        <dbReference type="SAM" id="SignalP"/>
    </source>
</evidence>